<evidence type="ECO:0000256" key="5">
    <source>
        <dbReference type="ARBA" id="ARBA00022989"/>
    </source>
</evidence>
<comment type="similarity">
    <text evidence="2">Belongs to the DoxX family.</text>
</comment>
<evidence type="ECO:0000256" key="4">
    <source>
        <dbReference type="ARBA" id="ARBA00022692"/>
    </source>
</evidence>
<dbReference type="GO" id="GO:0005886">
    <property type="term" value="C:plasma membrane"/>
    <property type="evidence" value="ECO:0007669"/>
    <property type="project" value="UniProtKB-SubCell"/>
</dbReference>
<keyword evidence="5 7" id="KW-1133">Transmembrane helix</keyword>
<evidence type="ECO:0000256" key="6">
    <source>
        <dbReference type="ARBA" id="ARBA00023136"/>
    </source>
</evidence>
<dbReference type="OrthoDB" id="9808524at2"/>
<keyword evidence="6 7" id="KW-0472">Membrane</keyword>
<keyword evidence="9" id="KW-1185">Reference proteome</keyword>
<evidence type="ECO:0000256" key="7">
    <source>
        <dbReference type="SAM" id="Phobius"/>
    </source>
</evidence>
<feature type="transmembrane region" description="Helical" evidence="7">
    <location>
        <begin position="21"/>
        <end position="40"/>
    </location>
</feature>
<keyword evidence="4 7" id="KW-0812">Transmembrane</keyword>
<name>A0A3S4RRE8_MYCAU</name>
<proteinExistence type="inferred from homology"/>
<dbReference type="RefSeq" id="WP_048635494.1">
    <property type="nucleotide sequence ID" value="NZ_CVQQ01000034.1"/>
</dbReference>
<evidence type="ECO:0000256" key="2">
    <source>
        <dbReference type="ARBA" id="ARBA00006679"/>
    </source>
</evidence>
<feature type="transmembrane region" description="Helical" evidence="7">
    <location>
        <begin position="107"/>
        <end position="128"/>
    </location>
</feature>
<evidence type="ECO:0000256" key="3">
    <source>
        <dbReference type="ARBA" id="ARBA00022475"/>
    </source>
</evidence>
<dbReference type="KEGG" id="mauu:NCTC10437_02158"/>
<evidence type="ECO:0000313" key="8">
    <source>
        <dbReference type="EMBL" id="VEG53832.1"/>
    </source>
</evidence>
<dbReference type="Proteomes" id="UP000279306">
    <property type="component" value="Chromosome"/>
</dbReference>
<sequence>MSTDTMFEKRLTSLTDTALGVFRIAVALLFAMHGTAKLFGWPQGSPAVLGAWPMWWAGVLEVVLGGLIAIGLFTRAAAFVASGMMAVAYFWRHFPDGFWPLVNGGESAALFCFIFLLLVVTGPGALAVSRRRSD</sequence>
<dbReference type="PANTHER" id="PTHR33452:SF4">
    <property type="entry name" value="BLL4328 PROTEIN"/>
    <property type="match status" value="1"/>
</dbReference>
<dbReference type="InterPro" id="IPR032808">
    <property type="entry name" value="DoxX"/>
</dbReference>
<organism evidence="8 9">
    <name type="scientific">Mycolicibacterium aurum</name>
    <name type="common">Mycobacterium aurum</name>
    <dbReference type="NCBI Taxonomy" id="1791"/>
    <lineage>
        <taxon>Bacteria</taxon>
        <taxon>Bacillati</taxon>
        <taxon>Actinomycetota</taxon>
        <taxon>Actinomycetes</taxon>
        <taxon>Mycobacteriales</taxon>
        <taxon>Mycobacteriaceae</taxon>
        <taxon>Mycolicibacterium</taxon>
    </lineage>
</organism>
<protein>
    <submittedName>
        <fullName evidence="8">DoxX family protein</fullName>
    </submittedName>
</protein>
<dbReference type="PANTHER" id="PTHR33452">
    <property type="entry name" value="OXIDOREDUCTASE CATD-RELATED"/>
    <property type="match status" value="1"/>
</dbReference>
<feature type="transmembrane region" description="Helical" evidence="7">
    <location>
        <begin position="52"/>
        <end position="70"/>
    </location>
</feature>
<dbReference type="EMBL" id="LR134356">
    <property type="protein sequence ID" value="VEG53832.1"/>
    <property type="molecule type" value="Genomic_DNA"/>
</dbReference>
<comment type="subcellular location">
    <subcellularLocation>
        <location evidence="1">Cell membrane</location>
        <topology evidence="1">Multi-pass membrane protein</topology>
    </subcellularLocation>
</comment>
<dbReference type="InterPro" id="IPR051907">
    <property type="entry name" value="DoxX-like_oxidoreductase"/>
</dbReference>
<keyword evidence="3" id="KW-1003">Cell membrane</keyword>
<dbReference type="STRING" id="1791.GCA_001049355_05671"/>
<feature type="transmembrane region" description="Helical" evidence="7">
    <location>
        <begin position="77"/>
        <end position="95"/>
    </location>
</feature>
<evidence type="ECO:0000313" key="9">
    <source>
        <dbReference type="Proteomes" id="UP000279306"/>
    </source>
</evidence>
<dbReference type="AlphaFoldDB" id="A0A3S4RRE8"/>
<accession>A0A3S4RRE8</accession>
<gene>
    <name evidence="8" type="ORF">NCTC10437_02158</name>
</gene>
<dbReference type="Pfam" id="PF07681">
    <property type="entry name" value="DoxX"/>
    <property type="match status" value="1"/>
</dbReference>
<evidence type="ECO:0000256" key="1">
    <source>
        <dbReference type="ARBA" id="ARBA00004651"/>
    </source>
</evidence>
<reference evidence="8 9" key="1">
    <citation type="submission" date="2018-12" db="EMBL/GenBank/DDBJ databases">
        <authorList>
            <consortium name="Pathogen Informatics"/>
        </authorList>
    </citation>
    <scope>NUCLEOTIDE SEQUENCE [LARGE SCALE GENOMIC DNA]</scope>
    <source>
        <strain evidence="8 9">NCTC10437</strain>
    </source>
</reference>